<name>A0A0A9FZI7_ARUDO</name>
<organism evidence="1">
    <name type="scientific">Arundo donax</name>
    <name type="common">Giant reed</name>
    <name type="synonym">Donax arundinaceus</name>
    <dbReference type="NCBI Taxonomy" id="35708"/>
    <lineage>
        <taxon>Eukaryota</taxon>
        <taxon>Viridiplantae</taxon>
        <taxon>Streptophyta</taxon>
        <taxon>Embryophyta</taxon>
        <taxon>Tracheophyta</taxon>
        <taxon>Spermatophyta</taxon>
        <taxon>Magnoliopsida</taxon>
        <taxon>Liliopsida</taxon>
        <taxon>Poales</taxon>
        <taxon>Poaceae</taxon>
        <taxon>PACMAD clade</taxon>
        <taxon>Arundinoideae</taxon>
        <taxon>Arundineae</taxon>
        <taxon>Arundo</taxon>
    </lineage>
</organism>
<proteinExistence type="predicted"/>
<reference evidence="1" key="1">
    <citation type="submission" date="2014-09" db="EMBL/GenBank/DDBJ databases">
        <authorList>
            <person name="Magalhaes I.L.F."/>
            <person name="Oliveira U."/>
            <person name="Santos F.R."/>
            <person name="Vidigal T.H.D.A."/>
            <person name="Brescovit A.D."/>
            <person name="Santos A.J."/>
        </authorList>
    </citation>
    <scope>NUCLEOTIDE SEQUENCE</scope>
    <source>
        <tissue evidence="1">Shoot tissue taken approximately 20 cm above the soil surface</tissue>
    </source>
</reference>
<evidence type="ECO:0000313" key="1">
    <source>
        <dbReference type="EMBL" id="JAE17672.1"/>
    </source>
</evidence>
<protein>
    <submittedName>
        <fullName evidence="1">Uncharacterized protein</fullName>
    </submittedName>
</protein>
<dbReference type="AlphaFoldDB" id="A0A0A9FZI7"/>
<accession>A0A0A9FZI7</accession>
<sequence length="27" mass="3197">MKIHSFVFMFTCAANGHRQVHFMKSKL</sequence>
<reference evidence="1" key="2">
    <citation type="journal article" date="2015" name="Data Brief">
        <title>Shoot transcriptome of the giant reed, Arundo donax.</title>
        <authorList>
            <person name="Barrero R.A."/>
            <person name="Guerrero F.D."/>
            <person name="Moolhuijzen P."/>
            <person name="Goolsby J.A."/>
            <person name="Tidwell J."/>
            <person name="Bellgard S.E."/>
            <person name="Bellgard M.I."/>
        </authorList>
    </citation>
    <scope>NUCLEOTIDE SEQUENCE</scope>
    <source>
        <tissue evidence="1">Shoot tissue taken approximately 20 cm above the soil surface</tissue>
    </source>
</reference>
<dbReference type="EMBL" id="GBRH01180224">
    <property type="protein sequence ID" value="JAE17672.1"/>
    <property type="molecule type" value="Transcribed_RNA"/>
</dbReference>